<accession>A0A9X9LGU3</accession>
<proteinExistence type="predicted"/>
<dbReference type="AlphaFoldDB" id="A0A9X9LGU3"/>
<dbReference type="EMBL" id="CYRY02003231">
    <property type="protein sequence ID" value="VCW67872.1"/>
    <property type="molecule type" value="Genomic_DNA"/>
</dbReference>
<protein>
    <submittedName>
        <fullName evidence="1">Uncharacterized protein</fullName>
    </submittedName>
</protein>
<comment type="caution">
    <text evidence="1">The sequence shown here is derived from an EMBL/GenBank/DDBJ whole genome shotgun (WGS) entry which is preliminary data.</text>
</comment>
<reference evidence="1 2" key="1">
    <citation type="submission" date="2018-10" db="EMBL/GenBank/DDBJ databases">
        <authorList>
            <person name="Ekblom R."/>
            <person name="Jareborg N."/>
        </authorList>
    </citation>
    <scope>NUCLEOTIDE SEQUENCE [LARGE SCALE GENOMIC DNA]</scope>
    <source>
        <tissue evidence="1">Muscle</tissue>
    </source>
</reference>
<organism evidence="1 2">
    <name type="scientific">Gulo gulo</name>
    <name type="common">Wolverine</name>
    <name type="synonym">Gluton</name>
    <dbReference type="NCBI Taxonomy" id="48420"/>
    <lineage>
        <taxon>Eukaryota</taxon>
        <taxon>Metazoa</taxon>
        <taxon>Chordata</taxon>
        <taxon>Craniata</taxon>
        <taxon>Vertebrata</taxon>
        <taxon>Euteleostomi</taxon>
        <taxon>Mammalia</taxon>
        <taxon>Eutheria</taxon>
        <taxon>Laurasiatheria</taxon>
        <taxon>Carnivora</taxon>
        <taxon>Caniformia</taxon>
        <taxon>Musteloidea</taxon>
        <taxon>Mustelidae</taxon>
        <taxon>Guloninae</taxon>
        <taxon>Gulo</taxon>
    </lineage>
</organism>
<evidence type="ECO:0000313" key="2">
    <source>
        <dbReference type="Proteomes" id="UP000269945"/>
    </source>
</evidence>
<keyword evidence="2" id="KW-1185">Reference proteome</keyword>
<gene>
    <name evidence="1" type="ORF">BN2614_LOCUS1</name>
</gene>
<feature type="non-terminal residue" evidence="1">
    <location>
        <position position="1"/>
    </location>
</feature>
<evidence type="ECO:0000313" key="1">
    <source>
        <dbReference type="EMBL" id="VCW67872.1"/>
    </source>
</evidence>
<name>A0A9X9LGU3_GULGU</name>
<sequence length="119" mass="13204">FLLLSVSWQFLEGFDKQDRGGRSHFSLGLSVANGQFHGHPQTFRVSGFLGHVITSLFWRQPQGSDLWGQGRSGTDFTPGALRVHDFDLLGVKLRHPGEGSWCRMNPDSGQPSTVCVLYS</sequence>
<dbReference type="Proteomes" id="UP000269945">
    <property type="component" value="Unassembled WGS sequence"/>
</dbReference>